<evidence type="ECO:0000256" key="4">
    <source>
        <dbReference type="ARBA" id="ARBA00023136"/>
    </source>
</evidence>
<comment type="subcellular location">
    <subcellularLocation>
        <location evidence="1">Membrane</location>
        <topology evidence="1">Multi-pass membrane protein</topology>
    </subcellularLocation>
</comment>
<name>A0A9N9M0M3_9HELO</name>
<feature type="region of interest" description="Disordered" evidence="5">
    <location>
        <begin position="251"/>
        <end position="272"/>
    </location>
</feature>
<reference evidence="8" key="1">
    <citation type="submission" date="2021-07" db="EMBL/GenBank/DDBJ databases">
        <authorList>
            <person name="Durling M."/>
        </authorList>
    </citation>
    <scope>NUCLEOTIDE SEQUENCE</scope>
</reference>
<evidence type="ECO:0000256" key="6">
    <source>
        <dbReference type="SAM" id="Phobius"/>
    </source>
</evidence>
<organism evidence="8 9">
    <name type="scientific">Hymenoscyphus albidus</name>
    <dbReference type="NCBI Taxonomy" id="595503"/>
    <lineage>
        <taxon>Eukaryota</taxon>
        <taxon>Fungi</taxon>
        <taxon>Dikarya</taxon>
        <taxon>Ascomycota</taxon>
        <taxon>Pezizomycotina</taxon>
        <taxon>Leotiomycetes</taxon>
        <taxon>Helotiales</taxon>
        <taxon>Helotiaceae</taxon>
        <taxon>Hymenoscyphus</taxon>
    </lineage>
</organism>
<dbReference type="InterPro" id="IPR008253">
    <property type="entry name" value="Marvel"/>
</dbReference>
<gene>
    <name evidence="8" type="ORF">HYALB_00013509</name>
</gene>
<sequence>MEFAAHQLQKIKLGTHVGQAALMLVAWILEITVFRSTATIDGRIGWYFGLCFLTVIPLIYLTMTPRFPRTKKYANPYALACVDALFCILWLTAFASQASFNSSGKCGDGCGRSKAVVGLGVFIWLLWVLTTLMSLYGVVYYKREGYLPGASRAPHNAQQIDPDKEAFSTAPHDEYAPVHNIDEHDHDDIHNIGNVGGPQYNDAPINPSMVGSQSSRYDGGYNSGYVAPPIHDDTSYSGYGGAAPVAYSAQAPQGSVGSAGGRAQFPSASYNV</sequence>
<evidence type="ECO:0000313" key="8">
    <source>
        <dbReference type="EMBL" id="CAG8980871.1"/>
    </source>
</evidence>
<evidence type="ECO:0000256" key="2">
    <source>
        <dbReference type="ARBA" id="ARBA00022692"/>
    </source>
</evidence>
<dbReference type="Proteomes" id="UP000701801">
    <property type="component" value="Unassembled WGS sequence"/>
</dbReference>
<proteinExistence type="predicted"/>
<dbReference type="GO" id="GO:0016020">
    <property type="term" value="C:membrane"/>
    <property type="evidence" value="ECO:0007669"/>
    <property type="project" value="UniProtKB-SubCell"/>
</dbReference>
<accession>A0A9N9M0M3</accession>
<dbReference type="Pfam" id="PF01284">
    <property type="entry name" value="MARVEL"/>
    <property type="match status" value="1"/>
</dbReference>
<evidence type="ECO:0000256" key="1">
    <source>
        <dbReference type="ARBA" id="ARBA00004141"/>
    </source>
</evidence>
<feature type="transmembrane region" description="Helical" evidence="6">
    <location>
        <begin position="115"/>
        <end position="141"/>
    </location>
</feature>
<feature type="domain" description="MARVEL" evidence="7">
    <location>
        <begin position="18"/>
        <end position="132"/>
    </location>
</feature>
<dbReference type="PANTHER" id="PTHR37451">
    <property type="entry name" value="MARVEL DOMAIN"/>
    <property type="match status" value="1"/>
</dbReference>
<keyword evidence="9" id="KW-1185">Reference proteome</keyword>
<feature type="transmembrane region" description="Helical" evidence="6">
    <location>
        <begin position="44"/>
        <end position="62"/>
    </location>
</feature>
<keyword evidence="4 6" id="KW-0472">Membrane</keyword>
<evidence type="ECO:0000313" key="9">
    <source>
        <dbReference type="Proteomes" id="UP000701801"/>
    </source>
</evidence>
<evidence type="ECO:0000256" key="5">
    <source>
        <dbReference type="SAM" id="MobiDB-lite"/>
    </source>
</evidence>
<comment type="caution">
    <text evidence="8">The sequence shown here is derived from an EMBL/GenBank/DDBJ whole genome shotgun (WGS) entry which is preliminary data.</text>
</comment>
<dbReference type="AlphaFoldDB" id="A0A9N9M0M3"/>
<dbReference type="PANTHER" id="PTHR37451:SF3">
    <property type="entry name" value="MARVEL DOMAIN-CONTAINING PROTEIN"/>
    <property type="match status" value="1"/>
</dbReference>
<protein>
    <recommendedName>
        <fullName evidence="7">MARVEL domain-containing protein</fullName>
    </recommendedName>
</protein>
<feature type="region of interest" description="Disordered" evidence="5">
    <location>
        <begin position="186"/>
        <end position="215"/>
    </location>
</feature>
<keyword evidence="3 6" id="KW-1133">Transmembrane helix</keyword>
<dbReference type="EMBL" id="CAJVRM010000423">
    <property type="protein sequence ID" value="CAG8980871.1"/>
    <property type="molecule type" value="Genomic_DNA"/>
</dbReference>
<feature type="transmembrane region" description="Helical" evidence="6">
    <location>
        <begin position="74"/>
        <end position="95"/>
    </location>
</feature>
<keyword evidence="2 6" id="KW-0812">Transmembrane</keyword>
<evidence type="ECO:0000259" key="7">
    <source>
        <dbReference type="Pfam" id="PF01284"/>
    </source>
</evidence>
<feature type="transmembrane region" description="Helical" evidence="6">
    <location>
        <begin position="20"/>
        <end position="38"/>
    </location>
</feature>
<dbReference type="OrthoDB" id="5284712at2759"/>
<evidence type="ECO:0000256" key="3">
    <source>
        <dbReference type="ARBA" id="ARBA00022989"/>
    </source>
</evidence>